<dbReference type="InterPro" id="IPR019734">
    <property type="entry name" value="TPR_rpt"/>
</dbReference>
<evidence type="ECO:0000313" key="2">
    <source>
        <dbReference type="Proteomes" id="UP000030665"/>
    </source>
</evidence>
<dbReference type="AlphaFoldDB" id="A0A077Z2F3"/>
<reference evidence="1" key="1">
    <citation type="submission" date="2014-01" db="EMBL/GenBank/DDBJ databases">
        <authorList>
            <person name="Aslett M."/>
        </authorList>
    </citation>
    <scope>NUCLEOTIDE SEQUENCE</scope>
</reference>
<sequence>MRFMASEGSNSDDDFDNCMDRWKDNLREPFCFDDMLKELESHPAFMQKLPDDGNVSDEVLALQSLKYDEDEPQALCLKKDGNKWFELKQYGRAIRDYTEALKKQCKDNHLNSVLYNNRAAANFRLGNIRSALQDCLLATKFRPTYWKAVNRGMLFGNSFSCLRFNITLPN</sequence>
<dbReference type="PANTHER" id="PTHR46035:SF1">
    <property type="entry name" value="TETRATRICOPEPTIDE REPEAT PROTEIN 4"/>
    <property type="match status" value="1"/>
</dbReference>
<dbReference type="SMART" id="SM00028">
    <property type="entry name" value="TPR"/>
    <property type="match status" value="2"/>
</dbReference>
<organism evidence="1 2">
    <name type="scientific">Trichuris trichiura</name>
    <name type="common">Whipworm</name>
    <name type="synonym">Trichocephalus trichiurus</name>
    <dbReference type="NCBI Taxonomy" id="36087"/>
    <lineage>
        <taxon>Eukaryota</taxon>
        <taxon>Metazoa</taxon>
        <taxon>Ecdysozoa</taxon>
        <taxon>Nematoda</taxon>
        <taxon>Enoplea</taxon>
        <taxon>Dorylaimia</taxon>
        <taxon>Trichinellida</taxon>
        <taxon>Trichuridae</taxon>
        <taxon>Trichuris</taxon>
    </lineage>
</organism>
<dbReference type="EMBL" id="HG805872">
    <property type="protein sequence ID" value="CDW53898.1"/>
    <property type="molecule type" value="Genomic_DNA"/>
</dbReference>
<dbReference type="InterPro" id="IPR011990">
    <property type="entry name" value="TPR-like_helical_dom_sf"/>
</dbReference>
<dbReference type="GO" id="GO:0005829">
    <property type="term" value="C:cytosol"/>
    <property type="evidence" value="ECO:0007669"/>
    <property type="project" value="TreeGrafter"/>
</dbReference>
<dbReference type="OrthoDB" id="420195at2759"/>
<dbReference type="GO" id="GO:0030544">
    <property type="term" value="F:Hsp70 protein binding"/>
    <property type="evidence" value="ECO:0007669"/>
    <property type="project" value="TreeGrafter"/>
</dbReference>
<protein>
    <submittedName>
        <fullName evidence="1">TPR 11 domain containing protein</fullName>
    </submittedName>
</protein>
<dbReference type="GO" id="GO:0006457">
    <property type="term" value="P:protein folding"/>
    <property type="evidence" value="ECO:0007669"/>
    <property type="project" value="TreeGrafter"/>
</dbReference>
<name>A0A077Z2F3_TRITR</name>
<dbReference type="PANTHER" id="PTHR46035">
    <property type="entry name" value="TETRATRICOPEPTIDE REPEAT PROTEIN 4"/>
    <property type="match status" value="1"/>
</dbReference>
<evidence type="ECO:0000313" key="1">
    <source>
        <dbReference type="EMBL" id="CDW53898.1"/>
    </source>
</evidence>
<accession>A0A077Z2F3</accession>
<dbReference type="GO" id="GO:0005634">
    <property type="term" value="C:nucleus"/>
    <property type="evidence" value="ECO:0007669"/>
    <property type="project" value="TreeGrafter"/>
</dbReference>
<dbReference type="STRING" id="36087.A0A077Z2F3"/>
<dbReference type="SUPFAM" id="SSF48452">
    <property type="entry name" value="TPR-like"/>
    <property type="match status" value="1"/>
</dbReference>
<dbReference type="GO" id="GO:0051879">
    <property type="term" value="F:Hsp90 protein binding"/>
    <property type="evidence" value="ECO:0007669"/>
    <property type="project" value="TreeGrafter"/>
</dbReference>
<keyword evidence="2" id="KW-1185">Reference proteome</keyword>
<gene>
    <name evidence="1" type="ORF">TTRE_0000216701</name>
</gene>
<dbReference type="Proteomes" id="UP000030665">
    <property type="component" value="Unassembled WGS sequence"/>
</dbReference>
<reference evidence="1" key="2">
    <citation type="submission" date="2014-03" db="EMBL/GenBank/DDBJ databases">
        <title>The whipworm genome and dual-species transcriptomics of an intimate host-pathogen interaction.</title>
        <authorList>
            <person name="Foth B.J."/>
            <person name="Tsai I.J."/>
            <person name="Reid A.J."/>
            <person name="Bancroft A.J."/>
            <person name="Nichol S."/>
            <person name="Tracey A."/>
            <person name="Holroyd N."/>
            <person name="Cotton J.A."/>
            <person name="Stanley E.J."/>
            <person name="Zarowiecki M."/>
            <person name="Liu J.Z."/>
            <person name="Huckvale T."/>
            <person name="Cooper P.J."/>
            <person name="Grencis R.K."/>
            <person name="Berriman M."/>
        </authorList>
    </citation>
    <scope>NUCLEOTIDE SEQUENCE [LARGE SCALE GENOMIC DNA]</scope>
</reference>
<dbReference type="Gene3D" id="1.25.40.10">
    <property type="entry name" value="Tetratricopeptide repeat domain"/>
    <property type="match status" value="1"/>
</dbReference>
<proteinExistence type="predicted"/>